<evidence type="ECO:0000256" key="2">
    <source>
        <dbReference type="ARBA" id="ARBA00022723"/>
    </source>
</evidence>
<dbReference type="PRINTS" id="PR00449">
    <property type="entry name" value="RASTRNSFRMNG"/>
</dbReference>
<accession>A0AAD5SZP4</accession>
<keyword evidence="3" id="KW-0547">Nucleotide-binding</keyword>
<keyword evidence="2" id="KW-0479">Metal-binding</keyword>
<name>A0AAD5SZP4_9FUNG</name>
<evidence type="ECO:0000256" key="6">
    <source>
        <dbReference type="ARBA" id="ARBA00023134"/>
    </source>
</evidence>
<dbReference type="AlphaFoldDB" id="A0AAD5SZP4"/>
<keyword evidence="6" id="KW-0342">GTP-binding</keyword>
<sequence length="184" mass="20520">MGKLVTLKIINVSNHFQNLVKTRVVFLFKKPMSKVPPPKVRKIAVLGARSVGKSSLIIQFVDRTFSDSYYPTIANTFTRIIEHRGQEYAAEIIDTAGQDEYSILNSVHTIGTHGYVLAYSIASRSSFDMCATIRDKILNDTGMDWVPIVLVGNKTDLVQQRAVLEDEAKAIATKWGALFVETVK</sequence>
<organism evidence="13 14">
    <name type="scientific">Physocladia obscura</name>
    <dbReference type="NCBI Taxonomy" id="109957"/>
    <lineage>
        <taxon>Eukaryota</taxon>
        <taxon>Fungi</taxon>
        <taxon>Fungi incertae sedis</taxon>
        <taxon>Chytridiomycota</taxon>
        <taxon>Chytridiomycota incertae sedis</taxon>
        <taxon>Chytridiomycetes</taxon>
        <taxon>Chytridiales</taxon>
        <taxon>Chytriomycetaceae</taxon>
        <taxon>Physocladia</taxon>
    </lineage>
</organism>
<dbReference type="Gene3D" id="3.40.50.300">
    <property type="entry name" value="P-loop containing nucleotide triphosphate hydrolases"/>
    <property type="match status" value="1"/>
</dbReference>
<comment type="similarity">
    <text evidence="10">Belongs to the small GTPase superfamily. Rheb family.</text>
</comment>
<dbReference type="SMART" id="SM00175">
    <property type="entry name" value="RAB"/>
    <property type="match status" value="1"/>
</dbReference>
<dbReference type="SUPFAM" id="SSF52540">
    <property type="entry name" value="P-loop containing nucleoside triphosphate hydrolases"/>
    <property type="match status" value="1"/>
</dbReference>
<dbReference type="SMART" id="SM00174">
    <property type="entry name" value="RHO"/>
    <property type="match status" value="1"/>
</dbReference>
<dbReference type="GO" id="GO:0046872">
    <property type="term" value="F:metal ion binding"/>
    <property type="evidence" value="ECO:0007669"/>
    <property type="project" value="UniProtKB-KW"/>
</dbReference>
<dbReference type="NCBIfam" id="TIGR00231">
    <property type="entry name" value="small_GTP"/>
    <property type="match status" value="1"/>
</dbReference>
<evidence type="ECO:0000256" key="10">
    <source>
        <dbReference type="ARBA" id="ARBA00037969"/>
    </source>
</evidence>
<proteinExistence type="inferred from homology"/>
<dbReference type="GO" id="GO:0016020">
    <property type="term" value="C:membrane"/>
    <property type="evidence" value="ECO:0007669"/>
    <property type="project" value="InterPro"/>
</dbReference>
<keyword evidence="4" id="KW-0378">Hydrolase</keyword>
<keyword evidence="14" id="KW-1185">Reference proteome</keyword>
<dbReference type="SMART" id="SM00173">
    <property type="entry name" value="RAS"/>
    <property type="match status" value="1"/>
</dbReference>
<dbReference type="PROSITE" id="PS51421">
    <property type="entry name" value="RAS"/>
    <property type="match status" value="1"/>
</dbReference>
<reference evidence="13" key="1">
    <citation type="submission" date="2020-05" db="EMBL/GenBank/DDBJ databases">
        <title>Phylogenomic resolution of chytrid fungi.</title>
        <authorList>
            <person name="Stajich J.E."/>
            <person name="Amses K."/>
            <person name="Simmons R."/>
            <person name="Seto K."/>
            <person name="Myers J."/>
            <person name="Bonds A."/>
            <person name="Quandt C.A."/>
            <person name="Barry K."/>
            <person name="Liu P."/>
            <person name="Grigoriev I."/>
            <person name="Longcore J.E."/>
            <person name="James T.Y."/>
        </authorList>
    </citation>
    <scope>NUCLEOTIDE SEQUENCE</scope>
    <source>
        <strain evidence="13">JEL0513</strain>
    </source>
</reference>
<comment type="subcellular location">
    <subcellularLocation>
        <location evidence="11">Endomembrane system</location>
        <topology evidence="11">Lipid-anchor</topology>
        <orientation evidence="11">Cytoplasmic side</orientation>
    </subcellularLocation>
</comment>
<keyword evidence="8" id="KW-0449">Lipoprotein</keyword>
<dbReference type="PANTHER" id="PTHR24070">
    <property type="entry name" value="RAS, DI-RAS, AND RHEB FAMILY MEMBERS OF SMALL GTPASE SUPERFAMILY"/>
    <property type="match status" value="1"/>
</dbReference>
<evidence type="ECO:0000256" key="4">
    <source>
        <dbReference type="ARBA" id="ARBA00022801"/>
    </source>
</evidence>
<evidence type="ECO:0000256" key="7">
    <source>
        <dbReference type="ARBA" id="ARBA00023136"/>
    </source>
</evidence>
<evidence type="ECO:0000256" key="11">
    <source>
        <dbReference type="ARBA" id="ARBA00046278"/>
    </source>
</evidence>
<dbReference type="Proteomes" id="UP001211907">
    <property type="component" value="Unassembled WGS sequence"/>
</dbReference>
<protein>
    <submittedName>
        <fullName evidence="13">GTP-binding protein</fullName>
    </submittedName>
</protein>
<dbReference type="Pfam" id="PF00071">
    <property type="entry name" value="Ras"/>
    <property type="match status" value="1"/>
</dbReference>
<keyword evidence="5" id="KW-0460">Magnesium</keyword>
<evidence type="ECO:0000256" key="8">
    <source>
        <dbReference type="ARBA" id="ARBA00023288"/>
    </source>
</evidence>
<comment type="caution">
    <text evidence="13">The sequence shown here is derived from an EMBL/GenBank/DDBJ whole genome shotgun (WGS) entry which is preliminary data.</text>
</comment>
<dbReference type="PROSITE" id="PS51419">
    <property type="entry name" value="RAB"/>
    <property type="match status" value="1"/>
</dbReference>
<dbReference type="FunFam" id="3.40.50.300:FF:000273">
    <property type="entry name" value="GTP-binding protein Rheb homolog"/>
    <property type="match status" value="1"/>
</dbReference>
<keyword evidence="1" id="KW-0488">Methylation</keyword>
<dbReference type="GO" id="GO:0005525">
    <property type="term" value="F:GTP binding"/>
    <property type="evidence" value="ECO:0007669"/>
    <property type="project" value="UniProtKB-KW"/>
</dbReference>
<dbReference type="GO" id="GO:0012505">
    <property type="term" value="C:endomembrane system"/>
    <property type="evidence" value="ECO:0007669"/>
    <property type="project" value="UniProtKB-SubCell"/>
</dbReference>
<evidence type="ECO:0000256" key="5">
    <source>
        <dbReference type="ARBA" id="ARBA00022842"/>
    </source>
</evidence>
<keyword evidence="7" id="KW-0472">Membrane</keyword>
<dbReference type="InterPro" id="IPR001806">
    <property type="entry name" value="Small_GTPase"/>
</dbReference>
<evidence type="ECO:0000313" key="13">
    <source>
        <dbReference type="EMBL" id="KAJ3121181.1"/>
    </source>
</evidence>
<evidence type="ECO:0000256" key="12">
    <source>
        <dbReference type="ARBA" id="ARBA00049117"/>
    </source>
</evidence>
<dbReference type="GO" id="GO:0003924">
    <property type="term" value="F:GTPase activity"/>
    <property type="evidence" value="ECO:0007669"/>
    <property type="project" value="InterPro"/>
</dbReference>
<gene>
    <name evidence="13" type="primary">RHB1</name>
    <name evidence="13" type="ORF">HK100_012499</name>
</gene>
<evidence type="ECO:0000256" key="1">
    <source>
        <dbReference type="ARBA" id="ARBA00022481"/>
    </source>
</evidence>
<evidence type="ECO:0000256" key="3">
    <source>
        <dbReference type="ARBA" id="ARBA00022741"/>
    </source>
</evidence>
<dbReference type="InterPro" id="IPR027417">
    <property type="entry name" value="P-loop_NTPase"/>
</dbReference>
<dbReference type="InterPro" id="IPR005225">
    <property type="entry name" value="Small_GTP-bd"/>
</dbReference>
<dbReference type="InterPro" id="IPR020849">
    <property type="entry name" value="Small_GTPase_Ras-type"/>
</dbReference>
<dbReference type="GO" id="GO:0007165">
    <property type="term" value="P:signal transduction"/>
    <property type="evidence" value="ECO:0007669"/>
    <property type="project" value="InterPro"/>
</dbReference>
<evidence type="ECO:0000313" key="14">
    <source>
        <dbReference type="Proteomes" id="UP001211907"/>
    </source>
</evidence>
<comment type="catalytic activity">
    <reaction evidence="12">
        <text>GTP + H2O = GDP + phosphate + H(+)</text>
        <dbReference type="Rhea" id="RHEA:19669"/>
        <dbReference type="ChEBI" id="CHEBI:15377"/>
        <dbReference type="ChEBI" id="CHEBI:15378"/>
        <dbReference type="ChEBI" id="CHEBI:37565"/>
        <dbReference type="ChEBI" id="CHEBI:43474"/>
        <dbReference type="ChEBI" id="CHEBI:58189"/>
    </reaction>
    <physiologicalReaction direction="left-to-right" evidence="12">
        <dbReference type="Rhea" id="RHEA:19670"/>
    </physiologicalReaction>
</comment>
<keyword evidence="9" id="KW-0636">Prenylation</keyword>
<dbReference type="EMBL" id="JADGJH010000901">
    <property type="protein sequence ID" value="KAJ3121181.1"/>
    <property type="molecule type" value="Genomic_DNA"/>
</dbReference>
<evidence type="ECO:0000256" key="9">
    <source>
        <dbReference type="ARBA" id="ARBA00023289"/>
    </source>
</evidence>